<comment type="caution">
    <text evidence="2">The sequence shown here is derived from an EMBL/GenBank/DDBJ whole genome shotgun (WGS) entry which is preliminary data.</text>
</comment>
<keyword evidence="1" id="KW-1133">Transmembrane helix</keyword>
<feature type="transmembrane region" description="Helical" evidence="1">
    <location>
        <begin position="107"/>
        <end position="129"/>
    </location>
</feature>
<feature type="transmembrane region" description="Helical" evidence="1">
    <location>
        <begin position="82"/>
        <end position="100"/>
    </location>
</feature>
<dbReference type="PANTHER" id="PTHR37422">
    <property type="entry name" value="TEICHURONIC ACID BIOSYNTHESIS PROTEIN TUAE"/>
    <property type="match status" value="1"/>
</dbReference>
<feature type="transmembrane region" description="Helical" evidence="1">
    <location>
        <begin position="372"/>
        <end position="405"/>
    </location>
</feature>
<keyword evidence="3" id="KW-1185">Reference proteome</keyword>
<feature type="transmembrane region" description="Helical" evidence="1">
    <location>
        <begin position="24"/>
        <end position="44"/>
    </location>
</feature>
<dbReference type="PANTHER" id="PTHR37422:SF13">
    <property type="entry name" value="LIPOPOLYSACCHARIDE BIOSYNTHESIS PROTEIN PA4999-RELATED"/>
    <property type="match status" value="1"/>
</dbReference>
<feature type="non-terminal residue" evidence="2">
    <location>
        <position position="430"/>
    </location>
</feature>
<keyword evidence="1" id="KW-0812">Transmembrane</keyword>
<evidence type="ECO:0000313" key="2">
    <source>
        <dbReference type="EMBL" id="KGM09713.1"/>
    </source>
</evidence>
<dbReference type="Proteomes" id="UP000029839">
    <property type="component" value="Unassembled WGS sequence"/>
</dbReference>
<dbReference type="EMBL" id="AXCY01000081">
    <property type="protein sequence ID" value="KGM09713.1"/>
    <property type="molecule type" value="Genomic_DNA"/>
</dbReference>
<proteinExistence type="predicted"/>
<feature type="transmembrane region" description="Helical" evidence="1">
    <location>
        <begin position="333"/>
        <end position="351"/>
    </location>
</feature>
<reference evidence="2 3" key="1">
    <citation type="submission" date="2013-08" db="EMBL/GenBank/DDBJ databases">
        <title>Genome sequencing of Cellulomonas carbonis T26.</title>
        <authorList>
            <person name="Chen F."/>
            <person name="Li Y."/>
            <person name="Wang G."/>
        </authorList>
    </citation>
    <scope>NUCLEOTIDE SEQUENCE [LARGE SCALE GENOMIC DNA]</scope>
    <source>
        <strain evidence="2 3">T26</strain>
    </source>
</reference>
<reference evidence="2 3" key="2">
    <citation type="journal article" date="2015" name="Stand. Genomic Sci.">
        <title>Draft genome sequence of Cellulomonas carbonis T26(T) and comparative analysis of six Cellulomonas genomes.</title>
        <authorList>
            <person name="Zhuang W."/>
            <person name="Zhang S."/>
            <person name="Xia X."/>
            <person name="Wang G."/>
        </authorList>
    </citation>
    <scope>NUCLEOTIDE SEQUENCE [LARGE SCALE GENOMIC DNA]</scope>
    <source>
        <strain evidence="2 3">T26</strain>
    </source>
</reference>
<name>A0A0A0BMJ7_9CELL</name>
<feature type="transmembrane region" description="Helical" evidence="1">
    <location>
        <begin position="218"/>
        <end position="244"/>
    </location>
</feature>
<organism evidence="2 3">
    <name type="scientific">Cellulomonas carbonis T26</name>
    <dbReference type="NCBI Taxonomy" id="947969"/>
    <lineage>
        <taxon>Bacteria</taxon>
        <taxon>Bacillati</taxon>
        <taxon>Actinomycetota</taxon>
        <taxon>Actinomycetes</taxon>
        <taxon>Micrococcales</taxon>
        <taxon>Cellulomonadaceae</taxon>
        <taxon>Cellulomonas</taxon>
    </lineage>
</organism>
<protein>
    <submittedName>
        <fullName evidence="2">Uncharacterized protein</fullName>
    </submittedName>
</protein>
<dbReference type="InterPro" id="IPR051533">
    <property type="entry name" value="WaaL-like"/>
</dbReference>
<feature type="transmembrane region" description="Helical" evidence="1">
    <location>
        <begin position="256"/>
        <end position="275"/>
    </location>
</feature>
<gene>
    <name evidence="2" type="ORF">N868_18855</name>
</gene>
<feature type="transmembrane region" description="Helical" evidence="1">
    <location>
        <begin position="187"/>
        <end position="206"/>
    </location>
</feature>
<dbReference type="RefSeq" id="WP_043608173.1">
    <property type="nucleotide sequence ID" value="NZ_AXCY01000081.1"/>
</dbReference>
<sequence length="430" mass="44918">MLLVAWLGVCAVLAWTTRRRPLVALVAVLVVWVAVPVAATELLTGRATGPLGAHPASWLTLVTVAAQLAYAPRRILRVTADHVFLVLALGLVAAVATFTTQQSGTGGIALLLDMVVAPLVLFVLLLTVVDGDAPRLDAVRNALLALGAASSLLAVVQWVTGSVLVYEAQHSTQWWFDPEKFDRWMATFDHPLTLSMFLCVTSPLIVGLRRASLQLGLVALFAAAVTITQSRSGVVVVGVVAVWVVLRSRAPSHVRLLSLCLLAGGAAALLASGLAEGVGARFADDTGSTGARTDALRFFGETWTDYLLIGHGLTSSYGIAAQSGLVASLENSFLMYAVDIGTVFAVVYFGAQAALVVRSWTRPVQLPGARQAALIAFVLPLTYSGLAARSATATILWVALGLAVARRGAARPLPAAGDRSGGWDGDGAVV</sequence>
<keyword evidence="1" id="KW-0472">Membrane</keyword>
<evidence type="ECO:0000256" key="1">
    <source>
        <dbReference type="SAM" id="Phobius"/>
    </source>
</evidence>
<accession>A0A0A0BMJ7</accession>
<feature type="transmembrane region" description="Helical" evidence="1">
    <location>
        <begin position="141"/>
        <end position="166"/>
    </location>
</feature>
<evidence type="ECO:0000313" key="3">
    <source>
        <dbReference type="Proteomes" id="UP000029839"/>
    </source>
</evidence>
<dbReference type="AlphaFoldDB" id="A0A0A0BMJ7"/>